<dbReference type="GO" id="GO:0016757">
    <property type="term" value="F:glycosyltransferase activity"/>
    <property type="evidence" value="ECO:0007669"/>
    <property type="project" value="UniProtKB-KW"/>
</dbReference>
<dbReference type="PANTHER" id="PTHR31042:SF109">
    <property type="entry name" value="GLYCOSYL TRANSFERASE, FAMILY 14"/>
    <property type="match status" value="1"/>
</dbReference>
<dbReference type="Proteomes" id="UP001172457">
    <property type="component" value="Chromosome 4"/>
</dbReference>
<gene>
    <name evidence="7" type="ORF">OSB04_016503</name>
</gene>
<comment type="caution">
    <text evidence="7">The sequence shown here is derived from an EMBL/GenBank/DDBJ whole genome shotgun (WGS) entry which is preliminary data.</text>
</comment>
<evidence type="ECO:0008006" key="9">
    <source>
        <dbReference type="Google" id="ProtNLM"/>
    </source>
</evidence>
<proteinExistence type="predicted"/>
<organism evidence="7 8">
    <name type="scientific">Centaurea solstitialis</name>
    <name type="common">yellow star-thistle</name>
    <dbReference type="NCBI Taxonomy" id="347529"/>
    <lineage>
        <taxon>Eukaryota</taxon>
        <taxon>Viridiplantae</taxon>
        <taxon>Streptophyta</taxon>
        <taxon>Embryophyta</taxon>
        <taxon>Tracheophyta</taxon>
        <taxon>Spermatophyta</taxon>
        <taxon>Magnoliopsida</taxon>
        <taxon>eudicotyledons</taxon>
        <taxon>Gunneridae</taxon>
        <taxon>Pentapetalae</taxon>
        <taxon>asterids</taxon>
        <taxon>campanulids</taxon>
        <taxon>Asterales</taxon>
        <taxon>Asteraceae</taxon>
        <taxon>Carduoideae</taxon>
        <taxon>Cardueae</taxon>
        <taxon>Centaureinae</taxon>
        <taxon>Centaurea</taxon>
    </lineage>
</organism>
<evidence type="ECO:0000256" key="3">
    <source>
        <dbReference type="ARBA" id="ARBA00022679"/>
    </source>
</evidence>
<dbReference type="Pfam" id="PF02485">
    <property type="entry name" value="Branch"/>
    <property type="match status" value="1"/>
</dbReference>
<dbReference type="InterPro" id="IPR044174">
    <property type="entry name" value="BC10-like"/>
</dbReference>
<evidence type="ECO:0000256" key="5">
    <source>
        <dbReference type="ARBA" id="ARBA00023180"/>
    </source>
</evidence>
<keyword evidence="8" id="KW-1185">Reference proteome</keyword>
<keyword evidence="6" id="KW-0812">Transmembrane</keyword>
<evidence type="ECO:0000313" key="7">
    <source>
        <dbReference type="EMBL" id="KAJ9552458.1"/>
    </source>
</evidence>
<comment type="subcellular location">
    <subcellularLocation>
        <location evidence="1">Membrane</location>
        <topology evidence="1">Single-pass type II membrane protein</topology>
    </subcellularLocation>
</comment>
<dbReference type="PANTHER" id="PTHR31042">
    <property type="entry name" value="CORE-2/I-BRANCHING BETA-1,6-N-ACETYLGLUCOSAMINYLTRANSFERASE FAMILY PROTEIN-RELATED"/>
    <property type="match status" value="1"/>
</dbReference>
<dbReference type="AlphaFoldDB" id="A0AA38TL35"/>
<dbReference type="InterPro" id="IPR003406">
    <property type="entry name" value="Glyco_trans_14"/>
</dbReference>
<evidence type="ECO:0000256" key="2">
    <source>
        <dbReference type="ARBA" id="ARBA00022676"/>
    </source>
</evidence>
<keyword evidence="4 6" id="KW-0472">Membrane</keyword>
<evidence type="ECO:0000313" key="8">
    <source>
        <dbReference type="Proteomes" id="UP001172457"/>
    </source>
</evidence>
<accession>A0AA38TL35</accession>
<feature type="transmembrane region" description="Helical" evidence="6">
    <location>
        <begin position="39"/>
        <end position="54"/>
    </location>
</feature>
<feature type="transmembrane region" description="Helical" evidence="6">
    <location>
        <begin position="74"/>
        <end position="92"/>
    </location>
</feature>
<dbReference type="EMBL" id="JARYMX010000004">
    <property type="protein sequence ID" value="KAJ9552458.1"/>
    <property type="molecule type" value="Genomic_DNA"/>
</dbReference>
<reference evidence="7" key="1">
    <citation type="submission" date="2023-03" db="EMBL/GenBank/DDBJ databases">
        <title>Chromosome-scale reference genome and RAD-based genetic map of yellow starthistle (Centaurea solstitialis) reveal putative structural variation and QTLs associated with invader traits.</title>
        <authorList>
            <person name="Reatini B."/>
            <person name="Cang F.A."/>
            <person name="Jiang Q."/>
            <person name="Mckibben M.T.W."/>
            <person name="Barker M.S."/>
            <person name="Rieseberg L.H."/>
            <person name="Dlugosch K.M."/>
        </authorList>
    </citation>
    <scope>NUCLEOTIDE SEQUENCE</scope>
    <source>
        <strain evidence="7">CAN-66</strain>
        <tissue evidence="7">Leaf</tissue>
    </source>
</reference>
<keyword evidence="5" id="KW-0325">Glycoprotein</keyword>
<name>A0AA38TL35_9ASTR</name>
<keyword evidence="2" id="KW-0328">Glycosyltransferase</keyword>
<dbReference type="GO" id="GO:0016020">
    <property type="term" value="C:membrane"/>
    <property type="evidence" value="ECO:0007669"/>
    <property type="project" value="UniProtKB-SubCell"/>
</dbReference>
<evidence type="ECO:0000256" key="4">
    <source>
        <dbReference type="ARBA" id="ARBA00023136"/>
    </source>
</evidence>
<evidence type="ECO:0000256" key="6">
    <source>
        <dbReference type="SAM" id="Phobius"/>
    </source>
</evidence>
<protein>
    <recommendedName>
        <fullName evidence="9">Core-2/I-branching beta-1,6-N-acetylglucosaminyltransferase family protein</fullName>
    </recommendedName>
</protein>
<evidence type="ECO:0000256" key="1">
    <source>
        <dbReference type="ARBA" id="ARBA00004606"/>
    </source>
</evidence>
<sequence>MCQLMWQLGWEGWGTDCLRKGGLAQIKGSISTRLLDESSLIWIIVFCLILLNYYKMRVRGERDEFVFKDSSVGLLRLLCFLILFVTGIIIGLTSSSHVDRYFTTRPDNFYMNYVSVAPAPTTALDRNCSTDSVSCEKGGCLDFESFRMPKNLSHGMSDKELFWRASMVPDKPEYPFERVPKVAFMFLTRGPLPMMALWERFFRDQDDKKYSIYVHTNPGVFLNVTNSSIFYNRQIPSQDVKWGSVKLVDAEKRLLGNALLDFSNERFVLLSESCIPIYNFPTVYKYLIGSTYSFLDSYDDPSRYGRGRYSRRMKPDIKLRDWRKGSQWFEIHRTLAVKIVSDTKYYSLFKSYCLPSCYPDEHYLPTFVNMFHGSLNANRTVTYVNWSMGGPHPATFGADNVTEDLILLIRNNGTGCYYNNRKTSVCFLFARKFSESALSPLLGLASTVLGY</sequence>
<keyword evidence="6" id="KW-1133">Transmembrane helix</keyword>
<keyword evidence="3" id="KW-0808">Transferase</keyword>